<evidence type="ECO:0000313" key="3">
    <source>
        <dbReference type="Proteomes" id="UP001153365"/>
    </source>
</evidence>
<feature type="non-terminal residue" evidence="2">
    <location>
        <position position="1"/>
    </location>
</feature>
<sequence length="51" mass="6056">MLKTLFLLLLFLFSFFFLNLSFSSLLSPNSAYILFFLSTLSYFIFFINLHC</sequence>
<dbReference type="Proteomes" id="UP001153365">
    <property type="component" value="Unassembled WGS sequence"/>
</dbReference>
<protein>
    <submittedName>
        <fullName evidence="2">Expressed protein</fullName>
    </submittedName>
</protein>
<evidence type="ECO:0000256" key="1">
    <source>
        <dbReference type="SAM" id="Phobius"/>
    </source>
</evidence>
<keyword evidence="3" id="KW-1185">Reference proteome</keyword>
<feature type="non-terminal residue" evidence="2">
    <location>
        <position position="51"/>
    </location>
</feature>
<dbReference type="AlphaFoldDB" id="A0AAV0AUF0"/>
<keyword evidence="1" id="KW-1133">Transmembrane helix</keyword>
<gene>
    <name evidence="2" type="ORF">PPACK8108_LOCUS6487</name>
</gene>
<dbReference type="EMBL" id="CALTRL010001232">
    <property type="protein sequence ID" value="CAH7671684.1"/>
    <property type="molecule type" value="Genomic_DNA"/>
</dbReference>
<keyword evidence="1" id="KW-0812">Transmembrane</keyword>
<feature type="transmembrane region" description="Helical" evidence="1">
    <location>
        <begin position="33"/>
        <end position="49"/>
    </location>
</feature>
<proteinExistence type="predicted"/>
<keyword evidence="1" id="KW-0472">Membrane</keyword>
<accession>A0AAV0AUF0</accession>
<name>A0AAV0AUF0_PHAPC</name>
<evidence type="ECO:0000313" key="2">
    <source>
        <dbReference type="EMBL" id="CAH7671684.1"/>
    </source>
</evidence>
<comment type="caution">
    <text evidence="2">The sequence shown here is derived from an EMBL/GenBank/DDBJ whole genome shotgun (WGS) entry which is preliminary data.</text>
</comment>
<organism evidence="2 3">
    <name type="scientific">Phakopsora pachyrhizi</name>
    <name type="common">Asian soybean rust disease fungus</name>
    <dbReference type="NCBI Taxonomy" id="170000"/>
    <lineage>
        <taxon>Eukaryota</taxon>
        <taxon>Fungi</taxon>
        <taxon>Dikarya</taxon>
        <taxon>Basidiomycota</taxon>
        <taxon>Pucciniomycotina</taxon>
        <taxon>Pucciniomycetes</taxon>
        <taxon>Pucciniales</taxon>
        <taxon>Phakopsoraceae</taxon>
        <taxon>Phakopsora</taxon>
    </lineage>
</organism>
<reference evidence="2" key="1">
    <citation type="submission" date="2022-06" db="EMBL/GenBank/DDBJ databases">
        <authorList>
            <consortium name="SYNGENTA / RWTH Aachen University"/>
        </authorList>
    </citation>
    <scope>NUCLEOTIDE SEQUENCE</scope>
</reference>